<dbReference type="AlphaFoldDB" id="A0AAN8VGG6"/>
<dbReference type="InterPro" id="IPR010259">
    <property type="entry name" value="S8pro/Inhibitor_I9"/>
</dbReference>
<gene>
    <name evidence="6" type="ORF">RJ641_035993</name>
</gene>
<keyword evidence="7" id="KW-1185">Reference proteome</keyword>
<proteinExistence type="inferred from homology"/>
<accession>A0AAN8VGG6</accession>
<protein>
    <submittedName>
        <fullName evidence="6">Peptidase S8 propeptide/proteinase inhibitor I9</fullName>
    </submittedName>
</protein>
<evidence type="ECO:0000259" key="5">
    <source>
        <dbReference type="Pfam" id="PF17766"/>
    </source>
</evidence>
<evidence type="ECO:0000256" key="1">
    <source>
        <dbReference type="ARBA" id="ARBA00011073"/>
    </source>
</evidence>
<evidence type="ECO:0000259" key="4">
    <source>
        <dbReference type="Pfam" id="PF05922"/>
    </source>
</evidence>
<dbReference type="CDD" id="cd02120">
    <property type="entry name" value="PA_subtilisin_like"/>
    <property type="match status" value="2"/>
</dbReference>
<dbReference type="PANTHER" id="PTHR10795">
    <property type="entry name" value="PROPROTEIN CONVERTASE SUBTILISIN/KEXIN"/>
    <property type="match status" value="1"/>
</dbReference>
<dbReference type="Gene3D" id="3.50.30.30">
    <property type="match status" value="2"/>
</dbReference>
<dbReference type="Gene3D" id="2.60.40.2310">
    <property type="match status" value="2"/>
</dbReference>
<evidence type="ECO:0000313" key="6">
    <source>
        <dbReference type="EMBL" id="KAK6933099.1"/>
    </source>
</evidence>
<name>A0AAN8VGG6_9MAGN</name>
<dbReference type="EMBL" id="JBAMMX010000009">
    <property type="protein sequence ID" value="KAK6933099.1"/>
    <property type="molecule type" value="Genomic_DNA"/>
</dbReference>
<feature type="domain" description="Subtilisin-like protease fibronectin type-III" evidence="5">
    <location>
        <begin position="182"/>
        <end position="272"/>
    </location>
</feature>
<keyword evidence="2" id="KW-0732">Signal</keyword>
<dbReference type="Proteomes" id="UP001370490">
    <property type="component" value="Unassembled WGS sequence"/>
</dbReference>
<sequence>MGDLPKGEFSASSVHTSILQQVIGSHASDSLLHSYKRSFNGFVAKLTKKEAELLKDYRSKGVSVNTFDFVDKMFPFVYAGNVPNAGWDGSESRYCDPGSLNSALVNGTIVLCDSINSGEAVLEAGGIGTLMQDDRYQDVAFNFPLAATLLDLTNGSTVSKYINTTEYSLKTSLHTNNGTVWDLNYPSFTLSGPSGSSVTRVFHRTVTNVGSPVSTYKATVTAPTGVNVQVDPNVLSFKSILQKQSFTLTVTATIADSVLSAAMVWDDGVYVLNWIILGILVMSSAKPFSRVYANKELKAKHMRQIEDIIVYDNDHNYKTYPRRSHQKKRTALNPPCTSTPEGDVDGDREVLKISVDFPEAPSRGQAVVALESTGVSINTFDFEDKMFPFVYAGNVPNAGWDGSESRYCDPGSLNSTLVNGTIVLCDSISSGEPVLDAGGIGTVMQADSYQDLAFNFPLAATLLDLTNGSTVSKYINTTDKPTATILKSVPIKDELAPFIVSFSSRGPNPITVDILKTLRLVTGDNSTCTAANNGTVWDLNYPSFTLSGSSGGTVTRVFNRTVTNVGSPIVTFKANVTAPSGVKVQVDPDVLSFKSLLEKQSFTVTVTATIADSVLSAALVWDDGWHQVRSPIVAHSSS</sequence>
<evidence type="ECO:0000256" key="3">
    <source>
        <dbReference type="SAM" id="MobiDB-lite"/>
    </source>
</evidence>
<feature type="region of interest" description="Disordered" evidence="3">
    <location>
        <begin position="322"/>
        <end position="345"/>
    </location>
</feature>
<dbReference type="InterPro" id="IPR041469">
    <property type="entry name" value="Subtilisin-like_FN3"/>
</dbReference>
<feature type="domain" description="Subtilisin-like protease fibronectin type-III" evidence="5">
    <location>
        <begin position="538"/>
        <end position="633"/>
    </location>
</feature>
<dbReference type="Pfam" id="PF05922">
    <property type="entry name" value="Inhibitor_I9"/>
    <property type="match status" value="1"/>
</dbReference>
<comment type="similarity">
    <text evidence="1">Belongs to the peptidase S8 family.</text>
</comment>
<feature type="domain" description="Inhibitor I9" evidence="4">
    <location>
        <begin position="11"/>
        <end position="55"/>
    </location>
</feature>
<evidence type="ECO:0000256" key="2">
    <source>
        <dbReference type="ARBA" id="ARBA00022729"/>
    </source>
</evidence>
<organism evidence="6 7">
    <name type="scientific">Dillenia turbinata</name>
    <dbReference type="NCBI Taxonomy" id="194707"/>
    <lineage>
        <taxon>Eukaryota</taxon>
        <taxon>Viridiplantae</taxon>
        <taxon>Streptophyta</taxon>
        <taxon>Embryophyta</taxon>
        <taxon>Tracheophyta</taxon>
        <taxon>Spermatophyta</taxon>
        <taxon>Magnoliopsida</taxon>
        <taxon>eudicotyledons</taxon>
        <taxon>Gunneridae</taxon>
        <taxon>Pentapetalae</taxon>
        <taxon>Dilleniales</taxon>
        <taxon>Dilleniaceae</taxon>
        <taxon>Dillenia</taxon>
    </lineage>
</organism>
<evidence type="ECO:0000313" key="7">
    <source>
        <dbReference type="Proteomes" id="UP001370490"/>
    </source>
</evidence>
<dbReference type="InterPro" id="IPR045051">
    <property type="entry name" value="SBT"/>
</dbReference>
<reference evidence="6 7" key="1">
    <citation type="submission" date="2023-12" db="EMBL/GenBank/DDBJ databases">
        <title>A high-quality genome assembly for Dillenia turbinata (Dilleniales).</title>
        <authorList>
            <person name="Chanderbali A."/>
        </authorList>
    </citation>
    <scope>NUCLEOTIDE SEQUENCE [LARGE SCALE GENOMIC DNA]</scope>
    <source>
        <strain evidence="6">LSX21</strain>
        <tissue evidence="6">Leaf</tissue>
    </source>
</reference>
<dbReference type="Pfam" id="PF17766">
    <property type="entry name" value="fn3_6"/>
    <property type="match status" value="2"/>
</dbReference>
<comment type="caution">
    <text evidence="6">The sequence shown here is derived from an EMBL/GenBank/DDBJ whole genome shotgun (WGS) entry which is preliminary data.</text>
</comment>